<proteinExistence type="inferred from homology"/>
<keyword evidence="3" id="KW-0206">Cytoskeleton</keyword>
<comment type="similarity">
    <text evidence="6">Belongs to the CIMIP2 family.</text>
</comment>
<comment type="caution">
    <text evidence="9">The sequence shown here is derived from an EMBL/GenBank/DDBJ whole genome shotgun (WGS) entry which is preliminary data.</text>
</comment>
<evidence type="ECO:0000256" key="2">
    <source>
        <dbReference type="ARBA" id="ARBA00022490"/>
    </source>
</evidence>
<protein>
    <recommendedName>
        <fullName evidence="7">Ciliary microtubule inner protein 2B</fullName>
    </recommendedName>
</protein>
<name>A0A8J4TZQ8_CLAMG</name>
<evidence type="ECO:0000256" key="5">
    <source>
        <dbReference type="ARBA" id="ARBA00035003"/>
    </source>
</evidence>
<dbReference type="GO" id="GO:0005930">
    <property type="term" value="C:axoneme"/>
    <property type="evidence" value="ECO:0007669"/>
    <property type="project" value="UniProtKB-SubCell"/>
</dbReference>
<evidence type="ECO:0000256" key="4">
    <source>
        <dbReference type="ARBA" id="ARBA00023273"/>
    </source>
</evidence>
<dbReference type="OrthoDB" id="2019884at2759"/>
<evidence type="ECO:0000256" key="6">
    <source>
        <dbReference type="ARBA" id="ARBA00035661"/>
    </source>
</evidence>
<dbReference type="PANTHER" id="PTHR22146:SF8">
    <property type="entry name" value="PROTEIN FAM166B"/>
    <property type="match status" value="1"/>
</dbReference>
<dbReference type="Proteomes" id="UP000727407">
    <property type="component" value="Unassembled WGS sequence"/>
</dbReference>
<evidence type="ECO:0000313" key="10">
    <source>
        <dbReference type="Proteomes" id="UP000727407"/>
    </source>
</evidence>
<evidence type="ECO:0000256" key="1">
    <source>
        <dbReference type="ARBA" id="ARBA00004430"/>
    </source>
</evidence>
<evidence type="ECO:0000313" key="9">
    <source>
        <dbReference type="EMBL" id="KAF5897673.1"/>
    </source>
</evidence>
<evidence type="ECO:0000259" key="8">
    <source>
        <dbReference type="Pfam" id="PF10629"/>
    </source>
</evidence>
<keyword evidence="10" id="KW-1185">Reference proteome</keyword>
<accession>A0A8J4TZQ8</accession>
<keyword evidence="2" id="KW-0963">Cytoplasm</keyword>
<dbReference type="EMBL" id="QNUK01000225">
    <property type="protein sequence ID" value="KAF5897673.1"/>
    <property type="molecule type" value="Genomic_DNA"/>
</dbReference>
<dbReference type="AlphaFoldDB" id="A0A8J4TZQ8"/>
<reference evidence="9" key="1">
    <citation type="submission" date="2020-07" db="EMBL/GenBank/DDBJ databases">
        <title>Clarias magur genome sequencing, assembly and annotation.</title>
        <authorList>
            <person name="Kushwaha B."/>
            <person name="Kumar R."/>
            <person name="Das P."/>
            <person name="Joshi C.G."/>
            <person name="Kumar D."/>
            <person name="Nagpure N.S."/>
            <person name="Pandey M."/>
            <person name="Agarwal S."/>
            <person name="Srivastava S."/>
            <person name="Singh M."/>
            <person name="Sahoo L."/>
            <person name="Jayasankar P."/>
            <person name="Meher P.K."/>
            <person name="Koringa P.G."/>
            <person name="Iquebal M.A."/>
            <person name="Das S.P."/>
            <person name="Bit A."/>
            <person name="Patnaik S."/>
            <person name="Patel N."/>
            <person name="Shah T.M."/>
            <person name="Hinsu A."/>
            <person name="Jena J.K."/>
        </authorList>
    </citation>
    <scope>NUCLEOTIDE SEQUENCE</scope>
    <source>
        <strain evidence="9">CIFAMagur01</strain>
        <tissue evidence="9">Testis</tissue>
    </source>
</reference>
<evidence type="ECO:0000256" key="7">
    <source>
        <dbReference type="ARBA" id="ARBA00041163"/>
    </source>
</evidence>
<comment type="function">
    <text evidence="5">Microtubule inner protein (MIP) part of the dynein-decorated doublet microtubules (DMTs) in cilia axoneme, which is required for motile cilia beating.</text>
</comment>
<keyword evidence="4" id="KW-0966">Cell projection</keyword>
<comment type="subcellular location">
    <subcellularLocation>
        <location evidence="1">Cytoplasm</location>
        <location evidence="1">Cytoskeleton</location>
        <location evidence="1">Cilium axoneme</location>
    </subcellularLocation>
</comment>
<feature type="domain" description="Ciliary microtubule inner protein 2A-C-like" evidence="8">
    <location>
        <begin position="189"/>
        <end position="231"/>
    </location>
</feature>
<dbReference type="GO" id="GO:0015630">
    <property type="term" value="C:microtubule cytoskeleton"/>
    <property type="evidence" value="ECO:0007669"/>
    <property type="project" value="UniProtKB-ARBA"/>
</dbReference>
<feature type="domain" description="Ciliary microtubule inner protein 2A-C-like" evidence="8">
    <location>
        <begin position="16"/>
        <end position="67"/>
    </location>
</feature>
<dbReference type="Pfam" id="PF10629">
    <property type="entry name" value="CMI2B-like"/>
    <property type="match status" value="2"/>
</dbReference>
<organism evidence="9 10">
    <name type="scientific">Clarias magur</name>
    <name type="common">Asian catfish</name>
    <name type="synonym">Macropteronotus magur</name>
    <dbReference type="NCBI Taxonomy" id="1594786"/>
    <lineage>
        <taxon>Eukaryota</taxon>
        <taxon>Metazoa</taxon>
        <taxon>Chordata</taxon>
        <taxon>Craniata</taxon>
        <taxon>Vertebrata</taxon>
        <taxon>Euteleostomi</taxon>
        <taxon>Actinopterygii</taxon>
        <taxon>Neopterygii</taxon>
        <taxon>Teleostei</taxon>
        <taxon>Ostariophysi</taxon>
        <taxon>Siluriformes</taxon>
        <taxon>Clariidae</taxon>
        <taxon>Clarias</taxon>
    </lineage>
</organism>
<dbReference type="PANTHER" id="PTHR22146">
    <property type="entry name" value="CAT EYE SYNDROME CRITICAL REGION PROTEIN 6"/>
    <property type="match status" value="1"/>
</dbReference>
<dbReference type="InterPro" id="IPR018902">
    <property type="entry name" value="CMI2A-C-like_dom"/>
</dbReference>
<evidence type="ECO:0000256" key="3">
    <source>
        <dbReference type="ARBA" id="ARBA00023212"/>
    </source>
</evidence>
<sequence>MEQFPPKFSRVLVTPDPHYIPGYTGYCPQLKYHMGKPYAQLTAKLLTSPEISRSPRLVLTSGMSPSTARENTRVEIWRRGAGQRRSPPKMIPGFTGFIPRSQNYFSKTYAVTCQEAMNEFDSEQEARIRSASAELQPVLTRAFPEDKPRALNTPLLTISKEPVSCKSPRSWKSLGSPYSMENDDPYKYFISGFTGYVPRAKFLVGSSYPITTNKALIQFGKQMKRSHSAFDLPRASSDDMDSMPSIYRTHRGMLPHFTGHVP</sequence>
<feature type="non-terminal residue" evidence="9">
    <location>
        <position position="262"/>
    </location>
</feature>
<gene>
    <name evidence="9" type="ORF">DAT39_012604</name>
</gene>